<sequence>MELVGMEPG</sequence>
<gene>
    <name evidence="1" type="ORF">AYI68_g5552</name>
</gene>
<dbReference type="EMBL" id="LSSL01003548">
    <property type="protein sequence ID" value="OLY80352.1"/>
    <property type="molecule type" value="Genomic_DNA"/>
</dbReference>
<feature type="non-terminal residue" evidence="1">
    <location>
        <position position="9"/>
    </location>
</feature>
<evidence type="ECO:0000313" key="1">
    <source>
        <dbReference type="EMBL" id="OLY80352.1"/>
    </source>
</evidence>
<name>A0A1R0GTX8_9FUNG</name>
<reference evidence="1 2" key="1">
    <citation type="journal article" date="2016" name="Mol. Biol. Evol.">
        <title>Genome-Wide Survey of Gut Fungi (Harpellales) Reveals the First Horizontally Transferred Ubiquitin Gene from a Mosquito Host.</title>
        <authorList>
            <person name="Wang Y."/>
            <person name="White M.M."/>
            <person name="Kvist S."/>
            <person name="Moncalvo J.M."/>
        </authorList>
    </citation>
    <scope>NUCLEOTIDE SEQUENCE [LARGE SCALE GENOMIC DNA]</scope>
    <source>
        <strain evidence="1 2">ALG-7-W6</strain>
    </source>
</reference>
<evidence type="ECO:0000313" key="2">
    <source>
        <dbReference type="Proteomes" id="UP000187455"/>
    </source>
</evidence>
<proteinExistence type="predicted"/>
<organism evidence="1 2">
    <name type="scientific">Smittium mucronatum</name>
    <dbReference type="NCBI Taxonomy" id="133383"/>
    <lineage>
        <taxon>Eukaryota</taxon>
        <taxon>Fungi</taxon>
        <taxon>Fungi incertae sedis</taxon>
        <taxon>Zoopagomycota</taxon>
        <taxon>Kickxellomycotina</taxon>
        <taxon>Harpellomycetes</taxon>
        <taxon>Harpellales</taxon>
        <taxon>Legeriomycetaceae</taxon>
        <taxon>Smittium</taxon>
    </lineage>
</organism>
<dbReference type="Proteomes" id="UP000187455">
    <property type="component" value="Unassembled WGS sequence"/>
</dbReference>
<comment type="caution">
    <text evidence="1">The sequence shown here is derived from an EMBL/GenBank/DDBJ whole genome shotgun (WGS) entry which is preliminary data.</text>
</comment>
<keyword evidence="2" id="KW-1185">Reference proteome</keyword>
<protein>
    <submittedName>
        <fullName evidence="1">Uncharacterized protein</fullName>
    </submittedName>
</protein>
<accession>A0A1R0GTX8</accession>